<keyword evidence="4" id="KW-0511">Multifunctional enzyme</keyword>
<evidence type="ECO:0000256" key="3">
    <source>
        <dbReference type="ARBA" id="ARBA00022801"/>
    </source>
</evidence>
<dbReference type="InterPro" id="IPR002695">
    <property type="entry name" value="PurH-like"/>
</dbReference>
<dbReference type="GO" id="GO:0003937">
    <property type="term" value="F:IMP cyclohydrolase activity"/>
    <property type="evidence" value="ECO:0007669"/>
    <property type="project" value="UniProtKB-EC"/>
</dbReference>
<dbReference type="SMART" id="SM00798">
    <property type="entry name" value="AICARFT_IMPCHas"/>
    <property type="match status" value="1"/>
</dbReference>
<evidence type="ECO:0000256" key="1">
    <source>
        <dbReference type="ARBA" id="ARBA00022679"/>
    </source>
</evidence>
<dbReference type="InterPro" id="IPR024051">
    <property type="entry name" value="AICAR_Tfase_dup_dom_sf"/>
</dbReference>
<dbReference type="FunFam" id="3.40.140.20:FF:000001">
    <property type="entry name" value="Bifunctional purine biosynthesis protein PurH"/>
    <property type="match status" value="1"/>
</dbReference>
<dbReference type="GO" id="GO:0005829">
    <property type="term" value="C:cytosol"/>
    <property type="evidence" value="ECO:0007669"/>
    <property type="project" value="TreeGrafter"/>
</dbReference>
<dbReference type="NCBIfam" id="TIGR00355">
    <property type="entry name" value="purH"/>
    <property type="match status" value="1"/>
</dbReference>
<dbReference type="GO" id="GO:0004643">
    <property type="term" value="F:phosphoribosylaminoimidazolecarboxamide formyltransferase activity"/>
    <property type="evidence" value="ECO:0007669"/>
    <property type="project" value="UniProtKB-EC"/>
</dbReference>
<dbReference type="NCBIfam" id="NF002049">
    <property type="entry name" value="PRK00881.1"/>
    <property type="match status" value="1"/>
</dbReference>
<dbReference type="Pfam" id="PF01808">
    <property type="entry name" value="AICARFT_IMPCHas"/>
    <property type="match status" value="1"/>
</dbReference>
<reference evidence="5" key="1">
    <citation type="submission" date="2018-06" db="EMBL/GenBank/DDBJ databases">
        <authorList>
            <person name="Zhirakovskaya E."/>
        </authorList>
    </citation>
    <scope>NUCLEOTIDE SEQUENCE</scope>
</reference>
<accession>A0A3B0YHX2</accession>
<name>A0A3B0YHX2_9ZZZZ</name>
<keyword evidence="3 5" id="KW-0378">Hydrolase</keyword>
<evidence type="ECO:0000256" key="4">
    <source>
        <dbReference type="ARBA" id="ARBA00023268"/>
    </source>
</evidence>
<dbReference type="EC" id="3.5.4.10" evidence="5"/>
<keyword evidence="2" id="KW-0658">Purine biosynthesis</keyword>
<dbReference type="EMBL" id="UOFM01000359">
    <property type="protein sequence ID" value="VAW80528.1"/>
    <property type="molecule type" value="Genomic_DNA"/>
</dbReference>
<dbReference type="FunFam" id="3.40.140.20:FF:000002">
    <property type="entry name" value="Bifunctional purine biosynthesis protein PurH"/>
    <property type="match status" value="1"/>
</dbReference>
<sequence length="412" mass="44119">MANPDCDLPTAIENIDIGGPTLIRAAAKNHAAVSVIVDSADYAGVLDEMAANDGVVSDATRFRLAVKTFEHTARYDGAIANYLGALGEGGEKRPFPQTISLQFRQVQTMRYGENPHQSAAFFVEHAESEASVATAQQIQGKALSYNNVGDTDAALECVKQFDEAAACVIVKHANPCGVAYGDSLLDAYDRAYKTDPESAFGGIIAFNRTLDADTAQAIIDRQFVEVIVAPAVDEAALPVLAEKKNVRVLTCGEWPATPAPRLDFKRVNGGLLVQDADLALLNETRVVTERQPDEAEMKGLLFAWRVAKFVKSNAIVYANDNMTIGVGAGQMSRINSARIAGIKAEHAGLTVKGSVMASDAFFPFRDGIDQAAEVGITAVIQPGGSMRDEETIAAANEHGMAMIFTGMRHFRH</sequence>
<gene>
    <name evidence="5" type="ORF">MNBD_GAMMA14-1201</name>
</gene>
<dbReference type="SUPFAM" id="SSF53927">
    <property type="entry name" value="Cytidine deaminase-like"/>
    <property type="match status" value="1"/>
</dbReference>
<keyword evidence="1 5" id="KW-0808">Transferase</keyword>
<dbReference type="GO" id="GO:0006189">
    <property type="term" value="P:'de novo' IMP biosynthetic process"/>
    <property type="evidence" value="ECO:0007669"/>
    <property type="project" value="TreeGrafter"/>
</dbReference>
<dbReference type="Gene3D" id="3.40.140.20">
    <property type="match status" value="2"/>
</dbReference>
<evidence type="ECO:0000256" key="2">
    <source>
        <dbReference type="ARBA" id="ARBA00022755"/>
    </source>
</evidence>
<organism evidence="5">
    <name type="scientific">hydrothermal vent metagenome</name>
    <dbReference type="NCBI Taxonomy" id="652676"/>
    <lineage>
        <taxon>unclassified sequences</taxon>
        <taxon>metagenomes</taxon>
        <taxon>ecological metagenomes</taxon>
    </lineage>
</organism>
<dbReference type="InterPro" id="IPR016193">
    <property type="entry name" value="Cytidine_deaminase-like"/>
</dbReference>
<dbReference type="PANTHER" id="PTHR11692:SF0">
    <property type="entry name" value="BIFUNCTIONAL PURINE BIOSYNTHESIS PROTEIN ATIC"/>
    <property type="match status" value="1"/>
</dbReference>
<proteinExistence type="predicted"/>
<dbReference type="PANTHER" id="PTHR11692">
    <property type="entry name" value="BIFUNCTIONAL PURINE BIOSYNTHESIS PROTEIN PURH"/>
    <property type="match status" value="1"/>
</dbReference>
<dbReference type="SUPFAM" id="SSF52335">
    <property type="entry name" value="Methylglyoxal synthase-like"/>
    <property type="match status" value="1"/>
</dbReference>
<dbReference type="InterPro" id="IPR036914">
    <property type="entry name" value="MGS-like_dom_sf"/>
</dbReference>
<protein>
    <submittedName>
        <fullName evidence="5">IMP cyclohydrolase / Phosphoribosylaminoimidazolecarboxamide formyltransferase</fullName>
        <ecNumber evidence="5">2.1.2.3</ecNumber>
        <ecNumber evidence="5">3.5.4.10</ecNumber>
    </submittedName>
</protein>
<evidence type="ECO:0000313" key="5">
    <source>
        <dbReference type="EMBL" id="VAW80528.1"/>
    </source>
</evidence>
<dbReference type="AlphaFoldDB" id="A0A3B0YHX2"/>
<dbReference type="EC" id="2.1.2.3" evidence="5"/>
<dbReference type="Gene3D" id="3.40.50.1380">
    <property type="entry name" value="Methylglyoxal synthase-like domain"/>
    <property type="match status" value="1"/>
</dbReference>